<sequence>MNHLIIKTSQDLASTIYQDSLQIRKEVFVKEQAVPPELETDADENHCLYYVLYLNQKPVATARVLPEKQGWHLQRVAVSKEYRKRGLARQLLQKIEADAQKQGQGYLTLGAQDQAQGFYLKLGYQVLGVGFLDAGITHHQMRKIL</sequence>
<protein>
    <submittedName>
        <fullName evidence="2">GNAT family N-acetyltransferase</fullName>
    </submittedName>
</protein>
<dbReference type="AlphaFoldDB" id="A0A850RD62"/>
<dbReference type="RefSeq" id="WP_176942865.1">
    <property type="nucleotide sequence ID" value="NZ_JABZEC010000005.1"/>
</dbReference>
<dbReference type="CDD" id="cd04301">
    <property type="entry name" value="NAT_SF"/>
    <property type="match status" value="1"/>
</dbReference>
<dbReference type="EMBL" id="JABZEC010000005">
    <property type="protein sequence ID" value="NVY96698.1"/>
    <property type="molecule type" value="Genomic_DNA"/>
</dbReference>
<dbReference type="Proteomes" id="UP000563523">
    <property type="component" value="Unassembled WGS sequence"/>
</dbReference>
<keyword evidence="2" id="KW-0808">Transferase</keyword>
<dbReference type="SUPFAM" id="SSF55729">
    <property type="entry name" value="Acyl-CoA N-acyltransferases (Nat)"/>
    <property type="match status" value="1"/>
</dbReference>
<keyword evidence="3" id="KW-1185">Reference proteome</keyword>
<dbReference type="PANTHER" id="PTHR13355">
    <property type="entry name" value="GLUCOSAMINE 6-PHOSPHATE N-ACETYLTRANSFERASE"/>
    <property type="match status" value="1"/>
</dbReference>
<dbReference type="Pfam" id="PF13673">
    <property type="entry name" value="Acetyltransf_10"/>
    <property type="match status" value="1"/>
</dbReference>
<name>A0A850RD62_9LACO</name>
<evidence type="ECO:0000313" key="2">
    <source>
        <dbReference type="EMBL" id="NVY96698.1"/>
    </source>
</evidence>
<proteinExistence type="predicted"/>
<gene>
    <name evidence="2" type="ORF">HU830_05935</name>
</gene>
<reference evidence="2 3" key="1">
    <citation type="submission" date="2020-06" db="EMBL/GenBank/DDBJ databases">
        <authorList>
            <person name="Kang J."/>
        </authorList>
    </citation>
    <scope>NUCLEOTIDE SEQUENCE [LARGE SCALE GENOMIC DNA]</scope>
    <source>
        <strain evidence="2 3">DCY120</strain>
    </source>
</reference>
<dbReference type="InterPro" id="IPR039143">
    <property type="entry name" value="GNPNAT1-like"/>
</dbReference>
<accession>A0A850RD62</accession>
<feature type="domain" description="N-acetyltransferase" evidence="1">
    <location>
        <begin position="4"/>
        <end position="145"/>
    </location>
</feature>
<dbReference type="GO" id="GO:0004343">
    <property type="term" value="F:glucosamine 6-phosphate N-acetyltransferase activity"/>
    <property type="evidence" value="ECO:0007669"/>
    <property type="project" value="TreeGrafter"/>
</dbReference>
<evidence type="ECO:0000313" key="3">
    <source>
        <dbReference type="Proteomes" id="UP000563523"/>
    </source>
</evidence>
<dbReference type="InterPro" id="IPR000182">
    <property type="entry name" value="GNAT_dom"/>
</dbReference>
<dbReference type="PANTHER" id="PTHR13355:SF11">
    <property type="entry name" value="GLUCOSAMINE 6-PHOSPHATE N-ACETYLTRANSFERASE"/>
    <property type="match status" value="1"/>
</dbReference>
<dbReference type="Gene3D" id="3.40.630.30">
    <property type="match status" value="1"/>
</dbReference>
<dbReference type="PROSITE" id="PS51186">
    <property type="entry name" value="GNAT"/>
    <property type="match status" value="1"/>
</dbReference>
<comment type="caution">
    <text evidence="2">The sequence shown here is derived from an EMBL/GenBank/DDBJ whole genome shotgun (WGS) entry which is preliminary data.</text>
</comment>
<dbReference type="InterPro" id="IPR016181">
    <property type="entry name" value="Acyl_CoA_acyltransferase"/>
</dbReference>
<organism evidence="2 3">
    <name type="scientific">Bombilactobacillus apium</name>
    <dbReference type="NCBI Taxonomy" id="2675299"/>
    <lineage>
        <taxon>Bacteria</taxon>
        <taxon>Bacillati</taxon>
        <taxon>Bacillota</taxon>
        <taxon>Bacilli</taxon>
        <taxon>Lactobacillales</taxon>
        <taxon>Lactobacillaceae</taxon>
        <taxon>Bombilactobacillus</taxon>
    </lineage>
</organism>
<evidence type="ECO:0000259" key="1">
    <source>
        <dbReference type="PROSITE" id="PS51186"/>
    </source>
</evidence>